<evidence type="ECO:0000259" key="1">
    <source>
        <dbReference type="Pfam" id="PF13173"/>
    </source>
</evidence>
<dbReference type="SUPFAM" id="SSF52540">
    <property type="entry name" value="P-loop containing nucleoside triphosphate hydrolases"/>
    <property type="match status" value="1"/>
</dbReference>
<reference evidence="3" key="1">
    <citation type="submission" date="2018-06" db="EMBL/GenBank/DDBJ databases">
        <authorList>
            <person name="Zhirakovskaya E."/>
        </authorList>
    </citation>
    <scope>NUCLEOTIDE SEQUENCE</scope>
</reference>
<dbReference type="InterPro" id="IPR041682">
    <property type="entry name" value="AAA_14"/>
</dbReference>
<evidence type="ECO:0000313" key="3">
    <source>
        <dbReference type="EMBL" id="VAW68894.1"/>
    </source>
</evidence>
<dbReference type="AlphaFoldDB" id="A0A3B0YJ51"/>
<protein>
    <submittedName>
        <fullName evidence="3">Predicted ATPase (AAA+ superfamily)</fullName>
    </submittedName>
</protein>
<dbReference type="InterPro" id="IPR027417">
    <property type="entry name" value="P-loop_NTPase"/>
</dbReference>
<feature type="non-terminal residue" evidence="3">
    <location>
        <position position="434"/>
    </location>
</feature>
<gene>
    <name evidence="3" type="ORF">MNBD_GAMMA10-1328</name>
</gene>
<evidence type="ECO:0000259" key="2">
    <source>
        <dbReference type="Pfam" id="PF13635"/>
    </source>
</evidence>
<feature type="domain" description="DUF4143" evidence="2">
    <location>
        <begin position="224"/>
        <end position="389"/>
    </location>
</feature>
<dbReference type="Gene3D" id="3.40.50.300">
    <property type="entry name" value="P-loop containing nucleotide triphosphate hydrolases"/>
    <property type="match status" value="1"/>
</dbReference>
<dbReference type="Pfam" id="PF13173">
    <property type="entry name" value="AAA_14"/>
    <property type="match status" value="1"/>
</dbReference>
<accession>A0A3B0YJ51</accession>
<sequence length="434" mass="49855">MRRSVQSYINQWYKLENRKPLVIRGARQVGKTTLVRICAEQLGLQLIEINLEKPLRFTQSLASANPVKVIELIEFELNVDIQTDSCLLFFDEVQAIPEILPLLRYFYEEAPEYAVVVTGSLLEFVLDEPEFSMPVGRVSFLHMGPMLFEEFLMAMGEHKLLDFLAHYQLAEDIPDVIHQRLTEYVKTYCIVGGMPEVVSEYAKNKSLKAIDLIKNDMVTAFQLDFGKYRKKTNSKLLSKVFYSLPHLIGQKLKYTQLDRDVRAKDLNIIIEQLCLAKLAYRVYHTHCNGVPLKGELVEKIFKMLFLDVGLAQSILGVTPLDYESEFDLNQINKGAIAEQFIGQHLLFFQGENQSPELFYWMREKKSSSAEVDYVISQNNRMYPVEVKSGKTGALRSLQLFVQEKSIAKAIRFNADTPSVLHEVRKTVQGEVNYT</sequence>
<dbReference type="InterPro" id="IPR025420">
    <property type="entry name" value="DUF4143"/>
</dbReference>
<dbReference type="EMBL" id="UOFJ01000378">
    <property type="protein sequence ID" value="VAW68894.1"/>
    <property type="molecule type" value="Genomic_DNA"/>
</dbReference>
<dbReference type="Pfam" id="PF13635">
    <property type="entry name" value="DUF4143"/>
    <property type="match status" value="1"/>
</dbReference>
<organism evidence="3">
    <name type="scientific">hydrothermal vent metagenome</name>
    <dbReference type="NCBI Taxonomy" id="652676"/>
    <lineage>
        <taxon>unclassified sequences</taxon>
        <taxon>metagenomes</taxon>
        <taxon>ecological metagenomes</taxon>
    </lineage>
</organism>
<name>A0A3B0YJ51_9ZZZZ</name>
<dbReference type="PANTHER" id="PTHR33295:SF7">
    <property type="entry name" value="ATPASE"/>
    <property type="match status" value="1"/>
</dbReference>
<proteinExistence type="predicted"/>
<dbReference type="PANTHER" id="PTHR33295">
    <property type="entry name" value="ATPASE"/>
    <property type="match status" value="1"/>
</dbReference>
<feature type="domain" description="AAA" evidence="1">
    <location>
        <begin position="17"/>
        <end position="152"/>
    </location>
</feature>